<protein>
    <submittedName>
        <fullName evidence="1">Uncharacterized protein</fullName>
    </submittedName>
</protein>
<gene>
    <name evidence="1" type="ORF">LOK49_LG04G00380</name>
</gene>
<evidence type="ECO:0000313" key="2">
    <source>
        <dbReference type="Proteomes" id="UP001060215"/>
    </source>
</evidence>
<dbReference type="EMBL" id="CM045759">
    <property type="protein sequence ID" value="KAI8018749.1"/>
    <property type="molecule type" value="Genomic_DNA"/>
</dbReference>
<proteinExistence type="predicted"/>
<sequence>MRREHEDRAGMEDTDKELNVSLVEETDSNLEKSSSGGARAGVMMRAAHEEKHDEQGGNRTVDGEVITSDFMRSLSGSIRYTPGLNLEVVLKKAHEQNCDMGHASGVAVQPNCSDPNQDISNLLNQAQNVEKKQSYKKGSRGEASKSYQIRKASRKEKAKGVSGHYFNKKRSLQIGKNRKEMSMNLKKGAVFSRLPGRPAYGGELVSSNEIVGADEDGFQAVDFVDDSTLSNPAQEAKHLDLNGAQNGGLEEEFSEESSLIHNSQARNEGRDLAREGNEIIREASKWSPELAAACEVWKEIKFEFPAMDTL</sequence>
<keyword evidence="2" id="KW-1185">Reference proteome</keyword>
<name>A0ACC0HZE4_9ERIC</name>
<reference evidence="1 2" key="1">
    <citation type="journal article" date="2022" name="Plant J.">
        <title>Chromosome-level genome of Camellia lanceoleosa provides a valuable resource for understanding genome evolution and self-incompatibility.</title>
        <authorList>
            <person name="Gong W."/>
            <person name="Xiao S."/>
            <person name="Wang L."/>
            <person name="Liao Z."/>
            <person name="Chang Y."/>
            <person name="Mo W."/>
            <person name="Hu G."/>
            <person name="Li W."/>
            <person name="Zhao G."/>
            <person name="Zhu H."/>
            <person name="Hu X."/>
            <person name="Ji K."/>
            <person name="Xiang X."/>
            <person name="Song Q."/>
            <person name="Yuan D."/>
            <person name="Jin S."/>
            <person name="Zhang L."/>
        </authorList>
    </citation>
    <scope>NUCLEOTIDE SEQUENCE [LARGE SCALE GENOMIC DNA]</scope>
    <source>
        <strain evidence="1">SQ_2022a</strain>
    </source>
</reference>
<evidence type="ECO:0000313" key="1">
    <source>
        <dbReference type="EMBL" id="KAI8018749.1"/>
    </source>
</evidence>
<comment type="caution">
    <text evidence="1">The sequence shown here is derived from an EMBL/GenBank/DDBJ whole genome shotgun (WGS) entry which is preliminary data.</text>
</comment>
<dbReference type="Proteomes" id="UP001060215">
    <property type="component" value="Chromosome 2"/>
</dbReference>
<organism evidence="1 2">
    <name type="scientific">Camellia lanceoleosa</name>
    <dbReference type="NCBI Taxonomy" id="1840588"/>
    <lineage>
        <taxon>Eukaryota</taxon>
        <taxon>Viridiplantae</taxon>
        <taxon>Streptophyta</taxon>
        <taxon>Embryophyta</taxon>
        <taxon>Tracheophyta</taxon>
        <taxon>Spermatophyta</taxon>
        <taxon>Magnoliopsida</taxon>
        <taxon>eudicotyledons</taxon>
        <taxon>Gunneridae</taxon>
        <taxon>Pentapetalae</taxon>
        <taxon>asterids</taxon>
        <taxon>Ericales</taxon>
        <taxon>Theaceae</taxon>
        <taxon>Camellia</taxon>
    </lineage>
</organism>
<accession>A0ACC0HZE4</accession>